<keyword evidence="4 6" id="KW-0378">Hydrolase</keyword>
<dbReference type="GO" id="GO:0016787">
    <property type="term" value="F:hydrolase activity"/>
    <property type="evidence" value="ECO:0007669"/>
    <property type="project" value="UniProtKB-KW"/>
</dbReference>
<reference evidence="7" key="1">
    <citation type="journal article" date="2015" name="MBio">
        <title>Eco-Evolutionary Dynamics of Episomes among Ecologically Cohesive Bacterial Populations.</title>
        <authorList>
            <person name="Xue H."/>
            <person name="Cordero O.X."/>
            <person name="Camas F.M."/>
            <person name="Trimble W."/>
            <person name="Meyer F."/>
            <person name="Guglielmini J."/>
            <person name="Rocha E.P."/>
            <person name="Polz M.F."/>
        </authorList>
    </citation>
    <scope>NUCLEOTIDE SEQUENCE</scope>
    <source>
        <strain evidence="7">FF_266</strain>
    </source>
</reference>
<dbReference type="EMBL" id="KP795495">
    <property type="protein sequence ID" value="AKN36532.1"/>
    <property type="molecule type" value="Genomic_DNA"/>
</dbReference>
<dbReference type="EC" id="3.1.-.-" evidence="6"/>
<organism evidence="7">
    <name type="scientific">Vibrio tasmaniensis</name>
    <dbReference type="NCBI Taxonomy" id="212663"/>
    <lineage>
        <taxon>Bacteria</taxon>
        <taxon>Pseudomonadati</taxon>
        <taxon>Pseudomonadota</taxon>
        <taxon>Gammaproteobacteria</taxon>
        <taxon>Vibrionales</taxon>
        <taxon>Vibrionaceae</taxon>
        <taxon>Vibrio</taxon>
    </lineage>
</organism>
<dbReference type="Gene3D" id="3.30.70.240">
    <property type="match status" value="1"/>
</dbReference>
<evidence type="ECO:0000256" key="6">
    <source>
        <dbReference type="PIRNR" id="PIRNR002882"/>
    </source>
</evidence>
<dbReference type="GO" id="GO:0004518">
    <property type="term" value="F:nuclease activity"/>
    <property type="evidence" value="ECO:0007669"/>
    <property type="project" value="UniProtKB-UniRule"/>
</dbReference>
<proteinExistence type="inferred from homology"/>
<accession>A0A0H3ZQ16</accession>
<evidence type="ECO:0000256" key="2">
    <source>
        <dbReference type="ARBA" id="ARBA00011738"/>
    </source>
</evidence>
<protein>
    <recommendedName>
        <fullName evidence="6">Endoribonuclease VapD</fullName>
        <ecNumber evidence="6">3.1.-.-</ecNumber>
    </recommendedName>
</protein>
<comment type="subunit">
    <text evidence="2 6">Homodimer.</text>
</comment>
<keyword evidence="3 6" id="KW-0540">Nuclease</keyword>
<comment type="similarity">
    <text evidence="1 6">Belongs to the VapD ribonuclease family.</text>
</comment>
<evidence type="ECO:0000256" key="1">
    <source>
        <dbReference type="ARBA" id="ARBA00009653"/>
    </source>
</evidence>
<evidence type="ECO:0000256" key="3">
    <source>
        <dbReference type="ARBA" id="ARBA00022722"/>
    </source>
</evidence>
<sequence length="93" mass="10507">MYAISFDLSVASLEEHYSGNSYQNAYGDIKKFLAGHGFTRQQGSVYFGNETVDAVKTVMAVNGMSREFTWLRECVSDIRMLRIEENNDLTPAL</sequence>
<dbReference type="InterPro" id="IPR016368">
    <property type="entry name" value="VapD"/>
</dbReference>
<keyword evidence="5" id="KW-0843">Virulence</keyword>
<dbReference type="GO" id="GO:0003723">
    <property type="term" value="F:RNA binding"/>
    <property type="evidence" value="ECO:0007669"/>
    <property type="project" value="InterPro"/>
</dbReference>
<dbReference type="PIRSF" id="PIRSF002882">
    <property type="entry name" value="VapD"/>
    <property type="match status" value="1"/>
</dbReference>
<evidence type="ECO:0000256" key="5">
    <source>
        <dbReference type="ARBA" id="ARBA00023026"/>
    </source>
</evidence>
<evidence type="ECO:0000313" key="7">
    <source>
        <dbReference type="EMBL" id="AKN36532.1"/>
    </source>
</evidence>
<comment type="function">
    <text evidence="6">Cleaves ssRNA, mostly between U:A.</text>
</comment>
<dbReference type="AlphaFoldDB" id="A0A0H3ZQ16"/>
<name>A0A0H3ZQ16_9VIBR</name>
<evidence type="ECO:0000256" key="4">
    <source>
        <dbReference type="ARBA" id="ARBA00022801"/>
    </source>
</evidence>